<evidence type="ECO:0000313" key="3">
    <source>
        <dbReference type="EMBL" id="MDO7787405.1"/>
    </source>
</evidence>
<accession>A0AAW7ZDQ8</accession>
<dbReference type="SUPFAM" id="SSF46955">
    <property type="entry name" value="Putative DNA-binding domain"/>
    <property type="match status" value="1"/>
</dbReference>
<dbReference type="InterPro" id="IPR009061">
    <property type="entry name" value="DNA-bd_dom_put_sf"/>
</dbReference>
<evidence type="ECO:0000256" key="1">
    <source>
        <dbReference type="ARBA" id="ARBA00023125"/>
    </source>
</evidence>
<evidence type="ECO:0000259" key="2">
    <source>
        <dbReference type="PROSITE" id="PS50937"/>
    </source>
</evidence>
<dbReference type="CDD" id="cd04767">
    <property type="entry name" value="HTH_HspR-like_MBC"/>
    <property type="match status" value="1"/>
</dbReference>
<dbReference type="Gene3D" id="1.10.1660.10">
    <property type="match status" value="1"/>
</dbReference>
<dbReference type="EMBL" id="JARPTC010000013">
    <property type="protein sequence ID" value="MDO7787405.1"/>
    <property type="molecule type" value="Genomic_DNA"/>
</dbReference>
<dbReference type="RefSeq" id="WP_304542549.1">
    <property type="nucleotide sequence ID" value="NZ_JARPTC010000013.1"/>
</dbReference>
<protein>
    <submittedName>
        <fullName evidence="3">MerR family transcriptional regulator</fullName>
    </submittedName>
</protein>
<proteinExistence type="predicted"/>
<dbReference type="Proteomes" id="UP001172911">
    <property type="component" value="Unassembled WGS sequence"/>
</dbReference>
<name>A0AAW7ZDQ8_9FIRM</name>
<dbReference type="PROSITE" id="PS50937">
    <property type="entry name" value="HTH_MERR_2"/>
    <property type="match status" value="1"/>
</dbReference>
<dbReference type="GO" id="GO:0003700">
    <property type="term" value="F:DNA-binding transcription factor activity"/>
    <property type="evidence" value="ECO:0007669"/>
    <property type="project" value="InterPro"/>
</dbReference>
<reference evidence="3" key="1">
    <citation type="journal article" date="2023" name="J. Hazard. Mater.">
        <title>Anaerobic biodegradation of pyrene and benzo[a]pyrene by a new sulfate-reducing Desulforamulus aquiferis strain DSA.</title>
        <authorList>
            <person name="Zhang Z."/>
            <person name="Sun J."/>
            <person name="Gong X."/>
            <person name="Wang C."/>
            <person name="Wang H."/>
        </authorList>
    </citation>
    <scope>NUCLEOTIDE SEQUENCE</scope>
    <source>
        <strain evidence="3">DSA</strain>
    </source>
</reference>
<dbReference type="Pfam" id="PF13411">
    <property type="entry name" value="MerR_1"/>
    <property type="match status" value="1"/>
</dbReference>
<dbReference type="PANTHER" id="PTHR30204:SF58">
    <property type="entry name" value="HTH-TYPE TRANSCRIPTIONAL REGULATOR YFMP"/>
    <property type="match status" value="1"/>
</dbReference>
<dbReference type="AlphaFoldDB" id="A0AAW7ZDQ8"/>
<keyword evidence="4" id="KW-1185">Reference proteome</keyword>
<evidence type="ECO:0000313" key="4">
    <source>
        <dbReference type="Proteomes" id="UP001172911"/>
    </source>
</evidence>
<sequence length="136" mass="15582">MFRNDDQPMFNIGVIAELLKVHPETLRIWEKHGLVEPSRRNKQRLYSNNDVKRLQFIHMLINDKGLNIAGVLQIISMYPCWTTKHCSGNNNKGDGANTSKPCWKEQGTYCFVLEDLADQCSVCPHFKNGCQANSEQ</sequence>
<gene>
    <name evidence="3" type="ORF">P6N53_09255</name>
</gene>
<dbReference type="PANTHER" id="PTHR30204">
    <property type="entry name" value="REDOX-CYCLING DRUG-SENSING TRANSCRIPTIONAL ACTIVATOR SOXR"/>
    <property type="match status" value="1"/>
</dbReference>
<comment type="caution">
    <text evidence="3">The sequence shown here is derived from an EMBL/GenBank/DDBJ whole genome shotgun (WGS) entry which is preliminary data.</text>
</comment>
<feature type="domain" description="HTH merR-type" evidence="2">
    <location>
        <begin position="9"/>
        <end position="77"/>
    </location>
</feature>
<dbReference type="GO" id="GO:0003677">
    <property type="term" value="F:DNA binding"/>
    <property type="evidence" value="ECO:0007669"/>
    <property type="project" value="UniProtKB-KW"/>
</dbReference>
<keyword evidence="1" id="KW-0238">DNA-binding</keyword>
<dbReference type="SMART" id="SM00422">
    <property type="entry name" value="HTH_MERR"/>
    <property type="match status" value="1"/>
</dbReference>
<dbReference type="InterPro" id="IPR047057">
    <property type="entry name" value="MerR_fam"/>
</dbReference>
<reference evidence="3" key="2">
    <citation type="submission" date="2023-03" db="EMBL/GenBank/DDBJ databases">
        <authorList>
            <person name="Zhang Z."/>
        </authorList>
    </citation>
    <scope>NUCLEOTIDE SEQUENCE</scope>
    <source>
        <strain evidence="3">DSA</strain>
    </source>
</reference>
<dbReference type="InterPro" id="IPR000551">
    <property type="entry name" value="MerR-type_HTH_dom"/>
</dbReference>
<organism evidence="3 4">
    <name type="scientific">Desulforamulus aquiferis</name>
    <dbReference type="NCBI Taxonomy" id="1397668"/>
    <lineage>
        <taxon>Bacteria</taxon>
        <taxon>Bacillati</taxon>
        <taxon>Bacillota</taxon>
        <taxon>Clostridia</taxon>
        <taxon>Eubacteriales</taxon>
        <taxon>Peptococcaceae</taxon>
        <taxon>Desulforamulus</taxon>
    </lineage>
</organism>